<evidence type="ECO:0000313" key="7">
    <source>
        <dbReference type="Proteomes" id="UP000077875"/>
    </source>
</evidence>
<keyword evidence="2" id="KW-0805">Transcription regulation</keyword>
<dbReference type="Pfam" id="PF03466">
    <property type="entry name" value="LysR_substrate"/>
    <property type="match status" value="1"/>
</dbReference>
<proteinExistence type="inferred from homology"/>
<protein>
    <submittedName>
        <fullName evidence="6">LysR family transcriptional regulator</fullName>
    </submittedName>
</protein>
<dbReference type="InterPro" id="IPR000847">
    <property type="entry name" value="LysR_HTH_N"/>
</dbReference>
<accession>A0A172YBD2</accession>
<dbReference type="InterPro" id="IPR005119">
    <property type="entry name" value="LysR_subst-bd"/>
</dbReference>
<dbReference type="KEGG" id="haa:A5892_02785"/>
<reference evidence="6 7" key="1">
    <citation type="submission" date="2016-04" db="EMBL/GenBank/DDBJ databases">
        <title>Complete Genome Sequence of Halotalea alkalilenta IHB B 13600.</title>
        <authorList>
            <person name="Swarnkar M.K."/>
            <person name="Sharma A."/>
            <person name="Kaushal K."/>
            <person name="Soni R."/>
            <person name="Rana S."/>
            <person name="Singh A.K."/>
            <person name="Gulati A."/>
        </authorList>
    </citation>
    <scope>NUCLEOTIDE SEQUENCE [LARGE SCALE GENOMIC DNA]</scope>
    <source>
        <strain evidence="6 7">IHB B 13600</strain>
    </source>
</reference>
<dbReference type="Gene3D" id="1.10.10.10">
    <property type="entry name" value="Winged helix-like DNA-binding domain superfamily/Winged helix DNA-binding domain"/>
    <property type="match status" value="1"/>
</dbReference>
<evidence type="ECO:0000256" key="3">
    <source>
        <dbReference type="ARBA" id="ARBA00023125"/>
    </source>
</evidence>
<evidence type="ECO:0000256" key="4">
    <source>
        <dbReference type="ARBA" id="ARBA00023163"/>
    </source>
</evidence>
<evidence type="ECO:0000259" key="5">
    <source>
        <dbReference type="PROSITE" id="PS50931"/>
    </source>
</evidence>
<sequence length="293" mass="31643">MDIRSLACFIAVAEDLHFRRAAERLNLTQPALSQRIRALEEQVGTALFERDRRRVSLTPAGQAFLAPARAAVASVGEAKSAALRAARGEFGRLRLGFTVIAFYGSLPDTVWRFRQRYPQVEVELQEMNSPRLERALDNGELDLGVLHPPLSTPSLVVHPLAELPMRLALPANHPLAGNEIVPLEALRDEPLLCAPRSVGPSIFDRLIGLLCAQGFSPRIALEVTPMTTLVGLVAAGAGLGFVTAGIAAIPRPGVVFRETTPPPPTLPLAAAWREPSLIPSAKRFLALVDESGR</sequence>
<dbReference type="SUPFAM" id="SSF53850">
    <property type="entry name" value="Periplasmic binding protein-like II"/>
    <property type="match status" value="1"/>
</dbReference>
<dbReference type="PANTHER" id="PTHR30346">
    <property type="entry name" value="TRANSCRIPTIONAL DUAL REGULATOR HCAR-RELATED"/>
    <property type="match status" value="1"/>
</dbReference>
<comment type="similarity">
    <text evidence="1">Belongs to the LysR transcriptional regulatory family.</text>
</comment>
<dbReference type="GO" id="GO:0032993">
    <property type="term" value="C:protein-DNA complex"/>
    <property type="evidence" value="ECO:0007669"/>
    <property type="project" value="TreeGrafter"/>
</dbReference>
<dbReference type="FunFam" id="1.10.10.10:FF:000001">
    <property type="entry name" value="LysR family transcriptional regulator"/>
    <property type="match status" value="1"/>
</dbReference>
<keyword evidence="7" id="KW-1185">Reference proteome</keyword>
<dbReference type="CDD" id="cd08414">
    <property type="entry name" value="PBP2_LTTR_aromatics_like"/>
    <property type="match status" value="1"/>
</dbReference>
<dbReference type="Proteomes" id="UP000077875">
    <property type="component" value="Chromosome"/>
</dbReference>
<dbReference type="InterPro" id="IPR036388">
    <property type="entry name" value="WH-like_DNA-bd_sf"/>
</dbReference>
<dbReference type="PRINTS" id="PR00039">
    <property type="entry name" value="HTHLYSR"/>
</dbReference>
<dbReference type="InterPro" id="IPR036390">
    <property type="entry name" value="WH_DNA-bd_sf"/>
</dbReference>
<gene>
    <name evidence="6" type="ORF">A5892_02785</name>
</gene>
<dbReference type="EMBL" id="CP015243">
    <property type="protein sequence ID" value="ANF56527.1"/>
    <property type="molecule type" value="Genomic_DNA"/>
</dbReference>
<dbReference type="AlphaFoldDB" id="A0A172YBD2"/>
<keyword evidence="3" id="KW-0238">DNA-binding</keyword>
<evidence type="ECO:0000313" key="6">
    <source>
        <dbReference type="EMBL" id="ANF56527.1"/>
    </source>
</evidence>
<dbReference type="RefSeq" id="WP_064121505.1">
    <property type="nucleotide sequence ID" value="NZ_CP015243.1"/>
</dbReference>
<dbReference type="STRING" id="376489.A5892_02785"/>
<organism evidence="6 7">
    <name type="scientific">Halotalea alkalilenta</name>
    <dbReference type="NCBI Taxonomy" id="376489"/>
    <lineage>
        <taxon>Bacteria</taxon>
        <taxon>Pseudomonadati</taxon>
        <taxon>Pseudomonadota</taxon>
        <taxon>Gammaproteobacteria</taxon>
        <taxon>Oceanospirillales</taxon>
        <taxon>Halomonadaceae</taxon>
        <taxon>Halotalea</taxon>
    </lineage>
</organism>
<dbReference type="PROSITE" id="PS50931">
    <property type="entry name" value="HTH_LYSR"/>
    <property type="match status" value="1"/>
</dbReference>
<dbReference type="GO" id="GO:0003700">
    <property type="term" value="F:DNA-binding transcription factor activity"/>
    <property type="evidence" value="ECO:0007669"/>
    <property type="project" value="InterPro"/>
</dbReference>
<keyword evidence="4" id="KW-0804">Transcription</keyword>
<dbReference type="Gene3D" id="3.40.190.10">
    <property type="entry name" value="Periplasmic binding protein-like II"/>
    <property type="match status" value="2"/>
</dbReference>
<evidence type="ECO:0000256" key="1">
    <source>
        <dbReference type="ARBA" id="ARBA00009437"/>
    </source>
</evidence>
<dbReference type="Pfam" id="PF00126">
    <property type="entry name" value="HTH_1"/>
    <property type="match status" value="1"/>
</dbReference>
<dbReference type="PANTHER" id="PTHR30346:SF0">
    <property type="entry name" value="HCA OPERON TRANSCRIPTIONAL ACTIVATOR HCAR"/>
    <property type="match status" value="1"/>
</dbReference>
<dbReference type="GO" id="GO:0003677">
    <property type="term" value="F:DNA binding"/>
    <property type="evidence" value="ECO:0007669"/>
    <property type="project" value="UniProtKB-KW"/>
</dbReference>
<name>A0A172YBD2_9GAMM</name>
<evidence type="ECO:0000256" key="2">
    <source>
        <dbReference type="ARBA" id="ARBA00023015"/>
    </source>
</evidence>
<feature type="domain" description="HTH lysR-type" evidence="5">
    <location>
        <begin position="1"/>
        <end position="58"/>
    </location>
</feature>
<dbReference type="SUPFAM" id="SSF46785">
    <property type="entry name" value="Winged helix' DNA-binding domain"/>
    <property type="match status" value="1"/>
</dbReference>